<sequence length="315" mass="35774">MHVSLSNHKSIEFAIRNLEVQVGQLAKQLDEMFTNNFGANTEKNPKEECKVIFTRSQRRENAKREKRAEGVLEDVSNEERKNNKREKGDEEKEESKEKGEKVLPTKTKTSRPYGVVEDVLIKVRQFTFLVDFVIMDIKEDSNIPLILGRPFMLTAKCVVDLGNENLEMSVEDQKVILNLFEAIKHPNDNKTCFKVEEIEQEADLVGRHLKSMFLEEDEVKPILNPTTPSIVLPGPRRVKARTTPDAPPASPPVIPPPTTSSIAGKPFSSSSQQEHLVQMMQSLHHGHRLVIQNLQQLTLHLSMEPPLMTPEAFLQ</sequence>
<dbReference type="EMBL" id="QZWG01000019">
    <property type="protein sequence ID" value="RZB46259.1"/>
    <property type="molecule type" value="Genomic_DNA"/>
</dbReference>
<keyword evidence="3" id="KW-1185">Reference proteome</keyword>
<name>A0A445FBP1_GLYSO</name>
<protein>
    <submittedName>
        <fullName evidence="2">Uncharacterized protein</fullName>
    </submittedName>
</protein>
<proteinExistence type="predicted"/>
<accession>A0A445FBP1</accession>
<feature type="compositionally biased region" description="Basic and acidic residues" evidence="1">
    <location>
        <begin position="57"/>
        <end position="70"/>
    </location>
</feature>
<feature type="region of interest" description="Disordered" evidence="1">
    <location>
        <begin position="234"/>
        <end position="273"/>
    </location>
</feature>
<organism evidence="2 3">
    <name type="scientific">Glycine soja</name>
    <name type="common">Wild soybean</name>
    <dbReference type="NCBI Taxonomy" id="3848"/>
    <lineage>
        <taxon>Eukaryota</taxon>
        <taxon>Viridiplantae</taxon>
        <taxon>Streptophyta</taxon>
        <taxon>Embryophyta</taxon>
        <taxon>Tracheophyta</taxon>
        <taxon>Spermatophyta</taxon>
        <taxon>Magnoliopsida</taxon>
        <taxon>eudicotyledons</taxon>
        <taxon>Gunneridae</taxon>
        <taxon>Pentapetalae</taxon>
        <taxon>rosids</taxon>
        <taxon>fabids</taxon>
        <taxon>Fabales</taxon>
        <taxon>Fabaceae</taxon>
        <taxon>Papilionoideae</taxon>
        <taxon>50 kb inversion clade</taxon>
        <taxon>NPAAA clade</taxon>
        <taxon>indigoferoid/millettioid clade</taxon>
        <taxon>Phaseoleae</taxon>
        <taxon>Glycine</taxon>
        <taxon>Glycine subgen. Soja</taxon>
    </lineage>
</organism>
<evidence type="ECO:0000256" key="1">
    <source>
        <dbReference type="SAM" id="MobiDB-lite"/>
    </source>
</evidence>
<reference evidence="2 3" key="1">
    <citation type="submission" date="2018-09" db="EMBL/GenBank/DDBJ databases">
        <title>A high-quality reference genome of wild soybean provides a powerful tool to mine soybean genomes.</title>
        <authorList>
            <person name="Xie M."/>
            <person name="Chung C.Y.L."/>
            <person name="Li M.-W."/>
            <person name="Wong F.-L."/>
            <person name="Chan T.-F."/>
            <person name="Lam H.-M."/>
        </authorList>
    </citation>
    <scope>NUCLEOTIDE SEQUENCE [LARGE SCALE GENOMIC DNA]</scope>
    <source>
        <strain evidence="3">cv. W05</strain>
        <tissue evidence="2">Hypocotyl of etiolated seedlings</tissue>
    </source>
</reference>
<feature type="compositionally biased region" description="Basic and acidic residues" evidence="1">
    <location>
        <begin position="77"/>
        <end position="103"/>
    </location>
</feature>
<gene>
    <name evidence="2" type="ORF">D0Y65_050327</name>
</gene>
<feature type="compositionally biased region" description="Pro residues" evidence="1">
    <location>
        <begin position="245"/>
        <end position="258"/>
    </location>
</feature>
<dbReference type="PANTHER" id="PTHR33067">
    <property type="entry name" value="RNA-DIRECTED DNA POLYMERASE-RELATED"/>
    <property type="match status" value="1"/>
</dbReference>
<comment type="caution">
    <text evidence="2">The sequence shown here is derived from an EMBL/GenBank/DDBJ whole genome shotgun (WGS) entry which is preliminary data.</text>
</comment>
<dbReference type="Gene3D" id="2.40.70.10">
    <property type="entry name" value="Acid Proteases"/>
    <property type="match status" value="1"/>
</dbReference>
<feature type="region of interest" description="Disordered" evidence="1">
    <location>
        <begin position="57"/>
        <end position="105"/>
    </location>
</feature>
<dbReference type="InterPro" id="IPR021109">
    <property type="entry name" value="Peptidase_aspartic_dom_sf"/>
</dbReference>
<dbReference type="AlphaFoldDB" id="A0A445FBP1"/>
<dbReference type="Proteomes" id="UP000289340">
    <property type="component" value="Chromosome 19"/>
</dbReference>
<dbReference type="PANTHER" id="PTHR33067:SF31">
    <property type="entry name" value="RNA-DIRECTED DNA POLYMERASE"/>
    <property type="match status" value="1"/>
</dbReference>
<evidence type="ECO:0000313" key="2">
    <source>
        <dbReference type="EMBL" id="RZB46259.1"/>
    </source>
</evidence>
<evidence type="ECO:0000313" key="3">
    <source>
        <dbReference type="Proteomes" id="UP000289340"/>
    </source>
</evidence>